<dbReference type="PANTHER" id="PTHR47950">
    <property type="entry name" value="CYTOCHROME P450, FAMILY 76, SUBFAMILY C, POLYPEPTIDE 5-RELATED"/>
    <property type="match status" value="1"/>
</dbReference>
<dbReference type="SUPFAM" id="SSF48264">
    <property type="entry name" value="Cytochrome P450"/>
    <property type="match status" value="1"/>
</dbReference>
<dbReference type="FunFam" id="1.10.630.10:FF:000026">
    <property type="entry name" value="Cytochrome P450 82C4"/>
    <property type="match status" value="1"/>
</dbReference>
<gene>
    <name evidence="10" type="ORF">BT93_L5916</name>
</gene>
<reference evidence="10" key="1">
    <citation type="submission" date="2020-05" db="EMBL/GenBank/DDBJ databases">
        <title>WGS assembly of Corymbia citriodora subspecies variegata.</title>
        <authorList>
            <person name="Barry K."/>
            <person name="Hundley H."/>
            <person name="Shu S."/>
            <person name="Jenkins J."/>
            <person name="Grimwood J."/>
            <person name="Baten A."/>
        </authorList>
    </citation>
    <scope>NUCLEOTIDE SEQUENCE</scope>
    <source>
        <strain evidence="10">CV2-018</strain>
    </source>
</reference>
<evidence type="ECO:0008006" key="12">
    <source>
        <dbReference type="Google" id="ProtNLM"/>
    </source>
</evidence>
<dbReference type="GO" id="GO:0016709">
    <property type="term" value="F:oxidoreductase activity, acting on paired donors, with incorporation or reduction of molecular oxygen, NAD(P)H as one donor, and incorporation of one atom of oxygen"/>
    <property type="evidence" value="ECO:0007669"/>
    <property type="project" value="UniProtKB-ARBA"/>
</dbReference>
<keyword evidence="5 7" id="KW-0408">Iron</keyword>
<evidence type="ECO:0000256" key="6">
    <source>
        <dbReference type="ARBA" id="ARBA00023033"/>
    </source>
</evidence>
<evidence type="ECO:0000256" key="2">
    <source>
        <dbReference type="ARBA" id="ARBA00022617"/>
    </source>
</evidence>
<evidence type="ECO:0000256" key="9">
    <source>
        <dbReference type="SAM" id="Phobius"/>
    </source>
</evidence>
<keyword evidence="6 8" id="KW-0503">Monooxygenase</keyword>
<comment type="similarity">
    <text evidence="1 8">Belongs to the cytochrome P450 family.</text>
</comment>
<dbReference type="PANTHER" id="PTHR47950:SF14">
    <property type="entry name" value="CYTOCHROME P450 76A2-LIKE ISOFORM X1"/>
    <property type="match status" value="1"/>
</dbReference>
<feature type="binding site" description="axial binding residue" evidence="7">
    <location>
        <position position="474"/>
    </location>
    <ligand>
        <name>heme</name>
        <dbReference type="ChEBI" id="CHEBI:30413"/>
    </ligand>
    <ligandPart>
        <name>Fe</name>
        <dbReference type="ChEBI" id="CHEBI:18248"/>
    </ligandPart>
</feature>
<dbReference type="InterPro" id="IPR001128">
    <property type="entry name" value="Cyt_P450"/>
</dbReference>
<dbReference type="Gramene" id="rna-gnl|WGS:JABURB|Cocit.L5916.1">
    <property type="protein sequence ID" value="cds-KAF7850028.1"/>
    <property type="gene ID" value="gene-BT93_L5916"/>
</dbReference>
<dbReference type="Gene3D" id="1.10.630.10">
    <property type="entry name" value="Cytochrome P450"/>
    <property type="match status" value="1"/>
</dbReference>
<dbReference type="InterPro" id="IPR017972">
    <property type="entry name" value="Cyt_P450_CS"/>
</dbReference>
<sequence>MAEPNYAVLVLICILFVSTTLFVSFSRKKSRSRRLPPGPSGWPLFGNMFHLGKMPHRTLAGLREKYGPVIWLRLGSIDTMVILSSRVAAEFFKNHDLNFAERTITNLSQSQDYHKGSIALAPYGTYWRVSRRLLTMDMLVTRRLNETAPIRRKCVDDMLTWIREAASADNVRLGEGIHLARFVFLMTFNLLGNLLLSRDLLDPDSKVGSEFFEAMTGVMERSGRMTIADLFPWLSWLGPQGLRRKMDLDMGKAMRIASDFVRERIEEKKIKGDDDQRDFLDVLLEFEGNGKDEPAKLSDRQIETFILINFSMYNLKEDRHSSINTTFSFMEIFFAGAETSSSTVEWALTELLRDPDSMDKVQAELSRVVGSNRKVQETDIDQLPYLQAVVKETLRLHPPLPFLVPRRAMGNTVFMGYDIPENTQVFVNAWAMGRDPDVWEDPMAFKPERFIGSRLDYKGQHYEFIPFGAGRRMCAGVPLAHRVLHLALSSLLHEFNWEFDGRNDAKTIDRRDRVGMTMRKYVPLLVVPKRRAM</sequence>
<dbReference type="EMBL" id="MU089655">
    <property type="protein sequence ID" value="KAF7850028.1"/>
    <property type="molecule type" value="Genomic_DNA"/>
</dbReference>
<comment type="caution">
    <text evidence="10">The sequence shown here is derived from an EMBL/GenBank/DDBJ whole genome shotgun (WGS) entry which is preliminary data.</text>
</comment>
<accession>A0A8T0CQU2</accession>
<keyword evidence="9" id="KW-0472">Membrane</keyword>
<evidence type="ECO:0000256" key="3">
    <source>
        <dbReference type="ARBA" id="ARBA00022723"/>
    </source>
</evidence>
<dbReference type="Pfam" id="PF00067">
    <property type="entry name" value="p450"/>
    <property type="match status" value="2"/>
</dbReference>
<evidence type="ECO:0000256" key="5">
    <source>
        <dbReference type="ARBA" id="ARBA00023004"/>
    </source>
</evidence>
<keyword evidence="11" id="KW-1185">Reference proteome</keyword>
<keyword evidence="2 7" id="KW-0349">Heme</keyword>
<evidence type="ECO:0000256" key="4">
    <source>
        <dbReference type="ARBA" id="ARBA00023002"/>
    </source>
</evidence>
<dbReference type="OrthoDB" id="1055148at2759"/>
<keyword evidence="9" id="KW-0812">Transmembrane</keyword>
<dbReference type="CDD" id="cd11073">
    <property type="entry name" value="CYP76-like"/>
    <property type="match status" value="1"/>
</dbReference>
<evidence type="ECO:0000313" key="10">
    <source>
        <dbReference type="EMBL" id="KAF7850028.1"/>
    </source>
</evidence>
<dbReference type="PRINTS" id="PR00385">
    <property type="entry name" value="P450"/>
</dbReference>
<dbReference type="InterPro" id="IPR036396">
    <property type="entry name" value="Cyt_P450_sf"/>
</dbReference>
<dbReference type="PROSITE" id="PS00086">
    <property type="entry name" value="CYTOCHROME_P450"/>
    <property type="match status" value="1"/>
</dbReference>
<dbReference type="InterPro" id="IPR002401">
    <property type="entry name" value="Cyt_P450_E_grp-I"/>
</dbReference>
<proteinExistence type="inferred from homology"/>
<evidence type="ECO:0000256" key="1">
    <source>
        <dbReference type="ARBA" id="ARBA00010617"/>
    </source>
</evidence>
<organism evidence="10 11">
    <name type="scientific">Corymbia citriodora subsp. variegata</name>
    <dbReference type="NCBI Taxonomy" id="360336"/>
    <lineage>
        <taxon>Eukaryota</taxon>
        <taxon>Viridiplantae</taxon>
        <taxon>Streptophyta</taxon>
        <taxon>Embryophyta</taxon>
        <taxon>Tracheophyta</taxon>
        <taxon>Spermatophyta</taxon>
        <taxon>Magnoliopsida</taxon>
        <taxon>eudicotyledons</taxon>
        <taxon>Gunneridae</taxon>
        <taxon>Pentapetalae</taxon>
        <taxon>rosids</taxon>
        <taxon>malvids</taxon>
        <taxon>Myrtales</taxon>
        <taxon>Myrtaceae</taxon>
        <taxon>Myrtoideae</taxon>
        <taxon>Eucalypteae</taxon>
        <taxon>Corymbia</taxon>
    </lineage>
</organism>
<dbReference type="Proteomes" id="UP000806378">
    <property type="component" value="Unassembled WGS sequence"/>
</dbReference>
<keyword evidence="9" id="KW-1133">Transmembrane helix</keyword>
<dbReference type="GO" id="GO:0005506">
    <property type="term" value="F:iron ion binding"/>
    <property type="evidence" value="ECO:0007669"/>
    <property type="project" value="InterPro"/>
</dbReference>
<comment type="cofactor">
    <cofactor evidence="7">
        <name>heme</name>
        <dbReference type="ChEBI" id="CHEBI:30413"/>
    </cofactor>
</comment>
<name>A0A8T0CQU2_CORYI</name>
<evidence type="ECO:0000256" key="8">
    <source>
        <dbReference type="RuleBase" id="RU000461"/>
    </source>
</evidence>
<evidence type="ECO:0000313" key="11">
    <source>
        <dbReference type="Proteomes" id="UP000806378"/>
    </source>
</evidence>
<keyword evidence="3 7" id="KW-0479">Metal-binding</keyword>
<protein>
    <recommendedName>
        <fullName evidence="12">Cytochrome P450</fullName>
    </recommendedName>
</protein>
<evidence type="ECO:0000256" key="7">
    <source>
        <dbReference type="PIRSR" id="PIRSR602401-1"/>
    </source>
</evidence>
<dbReference type="PRINTS" id="PR00463">
    <property type="entry name" value="EP450I"/>
</dbReference>
<dbReference type="AlphaFoldDB" id="A0A8T0CQU2"/>
<keyword evidence="4 8" id="KW-0560">Oxidoreductase</keyword>
<feature type="transmembrane region" description="Helical" evidence="9">
    <location>
        <begin position="6"/>
        <end position="25"/>
    </location>
</feature>
<dbReference type="GO" id="GO:0020037">
    <property type="term" value="F:heme binding"/>
    <property type="evidence" value="ECO:0007669"/>
    <property type="project" value="InterPro"/>
</dbReference>